<dbReference type="InterPro" id="IPR042814">
    <property type="entry name" value="Morn5"/>
</dbReference>
<name>A0A8J4SNQ1_9TREM</name>
<evidence type="ECO:0000256" key="1">
    <source>
        <dbReference type="ARBA" id="ARBA00004230"/>
    </source>
</evidence>
<evidence type="ECO:0000313" key="8">
    <source>
        <dbReference type="Proteomes" id="UP000748531"/>
    </source>
</evidence>
<comment type="caution">
    <text evidence="7">The sequence shown here is derived from an EMBL/GenBank/DDBJ whole genome shotgun (WGS) entry which is preliminary data.</text>
</comment>
<dbReference type="InterPro" id="IPR003409">
    <property type="entry name" value="MORN"/>
</dbReference>
<reference evidence="7" key="1">
    <citation type="submission" date="2019-05" db="EMBL/GenBank/DDBJ databases">
        <title>Annotation for the trematode Paragonimus heterotremus.</title>
        <authorList>
            <person name="Choi Y.-J."/>
        </authorList>
    </citation>
    <scope>NUCLEOTIDE SEQUENCE</scope>
    <source>
        <strain evidence="7">LC</strain>
    </source>
</reference>
<dbReference type="SUPFAM" id="SSF82185">
    <property type="entry name" value="Histone H3 K4-specific methyltransferase SET7/9 N-terminal domain"/>
    <property type="match status" value="1"/>
</dbReference>
<keyword evidence="6" id="KW-0966">Cell projection</keyword>
<sequence length="181" mass="20789">MEYCGDSYDGEYFNEKMEGKGKYTLPTGTRYEGEMKDGMFHGKGTLYFNSGSKYEADWINGHPKDGKIIFSDGLEYKEDAHYCDEYDRRFYTEICKGLKPAGRSQLVDKEPARDIPNGCYDTGDGFYDPIKRTVVDYTGKFLRNTDVAEHAWIIAKCRKAWDEHVCAAFDHKIVGETSKPY</sequence>
<keyword evidence="3" id="KW-0677">Repeat</keyword>
<organism evidence="7 8">
    <name type="scientific">Paragonimus heterotremus</name>
    <dbReference type="NCBI Taxonomy" id="100268"/>
    <lineage>
        <taxon>Eukaryota</taxon>
        <taxon>Metazoa</taxon>
        <taxon>Spiralia</taxon>
        <taxon>Lophotrochozoa</taxon>
        <taxon>Platyhelminthes</taxon>
        <taxon>Trematoda</taxon>
        <taxon>Digenea</taxon>
        <taxon>Plagiorchiida</taxon>
        <taxon>Troglotremata</taxon>
        <taxon>Troglotrematidae</taxon>
        <taxon>Paragonimus</taxon>
    </lineage>
</organism>
<evidence type="ECO:0000256" key="5">
    <source>
        <dbReference type="ARBA" id="ARBA00023069"/>
    </source>
</evidence>
<dbReference type="SMART" id="SM00698">
    <property type="entry name" value="MORN"/>
    <property type="match status" value="2"/>
</dbReference>
<evidence type="ECO:0000313" key="7">
    <source>
        <dbReference type="EMBL" id="KAF5400305.1"/>
    </source>
</evidence>
<keyword evidence="4" id="KW-0282">Flagellum</keyword>
<evidence type="ECO:0000256" key="3">
    <source>
        <dbReference type="ARBA" id="ARBA00022737"/>
    </source>
</evidence>
<keyword evidence="8" id="KW-1185">Reference proteome</keyword>
<evidence type="ECO:0000256" key="2">
    <source>
        <dbReference type="ARBA" id="ARBA00016322"/>
    </source>
</evidence>
<keyword evidence="5" id="KW-0969">Cilium</keyword>
<dbReference type="AlphaFoldDB" id="A0A8J4SNQ1"/>
<dbReference type="Gene3D" id="2.20.110.10">
    <property type="entry name" value="Histone H3 K4-specific methyltransferase SET7/9 N-terminal domain"/>
    <property type="match status" value="1"/>
</dbReference>
<dbReference type="EMBL" id="LUCH01003305">
    <property type="protein sequence ID" value="KAF5400305.1"/>
    <property type="molecule type" value="Genomic_DNA"/>
</dbReference>
<protein>
    <recommendedName>
        <fullName evidence="2">MORN repeat-containing protein 5</fullName>
    </recommendedName>
</protein>
<dbReference type="PANTHER" id="PTHR46437:SF1">
    <property type="entry name" value="MORN REPEAT-CONTAINING PROTEIN 5"/>
    <property type="match status" value="1"/>
</dbReference>
<evidence type="ECO:0000256" key="4">
    <source>
        <dbReference type="ARBA" id="ARBA00022846"/>
    </source>
</evidence>
<evidence type="ECO:0000256" key="6">
    <source>
        <dbReference type="ARBA" id="ARBA00023273"/>
    </source>
</evidence>
<accession>A0A8J4SNQ1</accession>
<dbReference type="GO" id="GO:0031514">
    <property type="term" value="C:motile cilium"/>
    <property type="evidence" value="ECO:0007669"/>
    <property type="project" value="UniProtKB-SubCell"/>
</dbReference>
<dbReference type="OrthoDB" id="300500at2759"/>
<dbReference type="Pfam" id="PF02493">
    <property type="entry name" value="MORN"/>
    <property type="match status" value="2"/>
</dbReference>
<dbReference type="PANTHER" id="PTHR46437">
    <property type="entry name" value="MORN REPEAT-CONTAINING PROTEIN 5"/>
    <property type="match status" value="1"/>
</dbReference>
<gene>
    <name evidence="7" type="ORF">PHET_06396</name>
</gene>
<proteinExistence type="predicted"/>
<dbReference type="Proteomes" id="UP000748531">
    <property type="component" value="Unassembled WGS sequence"/>
</dbReference>
<comment type="subcellular location">
    <subcellularLocation>
        <location evidence="1">Cell projection</location>
        <location evidence="1">Cilium</location>
        <location evidence="1">Flagellum</location>
    </subcellularLocation>
</comment>